<evidence type="ECO:0000256" key="1">
    <source>
        <dbReference type="SAM" id="MobiDB-lite"/>
    </source>
</evidence>
<evidence type="ECO:0000313" key="3">
    <source>
        <dbReference type="EMBL" id="RIX30214.1"/>
    </source>
</evidence>
<dbReference type="InterPro" id="IPR029016">
    <property type="entry name" value="GAF-like_dom_sf"/>
</dbReference>
<dbReference type="PANTHER" id="PTHR43102:SF2">
    <property type="entry name" value="GAF DOMAIN-CONTAINING PROTEIN"/>
    <property type="match status" value="1"/>
</dbReference>
<comment type="caution">
    <text evidence="3">The sequence shown here is derived from an EMBL/GenBank/DDBJ whole genome shotgun (WGS) entry which is preliminary data.</text>
</comment>
<proteinExistence type="predicted"/>
<feature type="region of interest" description="Disordered" evidence="1">
    <location>
        <begin position="44"/>
        <end position="87"/>
    </location>
</feature>
<dbReference type="Gene3D" id="3.30.450.40">
    <property type="match status" value="1"/>
</dbReference>
<feature type="domain" description="GAF" evidence="2">
    <location>
        <begin position="357"/>
        <end position="499"/>
    </location>
</feature>
<gene>
    <name evidence="3" type="ORF">D1781_01835</name>
</gene>
<protein>
    <submittedName>
        <fullName evidence="3">GAF domain-containing protein</fullName>
    </submittedName>
</protein>
<reference evidence="4" key="1">
    <citation type="submission" date="2018-09" db="EMBL/GenBank/DDBJ databases">
        <authorList>
            <person name="Kim I."/>
        </authorList>
    </citation>
    <scope>NUCLEOTIDE SEQUENCE [LARGE SCALE GENOMIC DNA]</scope>
    <source>
        <strain evidence="4">DD4a</strain>
    </source>
</reference>
<dbReference type="AlphaFoldDB" id="A0A3A1TZZ8"/>
<keyword evidence="4" id="KW-1185">Reference proteome</keyword>
<organism evidence="3 4">
    <name type="scientific">Amnibacterium setariae</name>
    <dbReference type="NCBI Taxonomy" id="2306585"/>
    <lineage>
        <taxon>Bacteria</taxon>
        <taxon>Bacillati</taxon>
        <taxon>Actinomycetota</taxon>
        <taxon>Actinomycetes</taxon>
        <taxon>Micrococcales</taxon>
        <taxon>Microbacteriaceae</taxon>
        <taxon>Amnibacterium</taxon>
    </lineage>
</organism>
<sequence length="499" mass="53575">MRRARDSPRPGASAAPLAGNRLWIRPAAPVPGCARAGPPVCPAGKGARIPRRRASRGVSSGLESFARTDGAPGSGEGDGMTTTGWTDAASSAPRARIGGIVRRTFDALSTDEARVVLEVRPDPVATIRRSGANPYRVLCFGGGVLRGAGLRDHESGLPGRLADRVTARTGRAVQLDVVVESEPTKPAALAGLAGLRLRRYDAVVIVLGDDGGQQPLDQWRGAVVGLTRLLVTETCPTAGLFVYESGRAVADPVAAYRAARSVGHAARRVEVTEEVCSLTGRVRFAELRPILGAQQPAGRFSDTAWDDWADFVAGRLEPAFAAVDGAGDESPRAFRNRPQHEAFRQRAVDALRLRRGERDLVLDKEVEAVRSRYRVRGAAFTVIDGAAQWSKASTRDELLVIPREAGLCHIAVGTDELTLVNDTLLDGRTRNAPLVQGPAGIRFYAGYPVHSPDGYRIGMVCIYGTNPRTFRPSELEGLRDAAARVEQHLWNEALRSRTI</sequence>
<dbReference type="SUPFAM" id="SSF55781">
    <property type="entry name" value="GAF domain-like"/>
    <property type="match status" value="1"/>
</dbReference>
<accession>A0A3A1TZZ8</accession>
<evidence type="ECO:0000259" key="2">
    <source>
        <dbReference type="SMART" id="SM00065"/>
    </source>
</evidence>
<evidence type="ECO:0000313" key="4">
    <source>
        <dbReference type="Proteomes" id="UP000265742"/>
    </source>
</evidence>
<dbReference type="EMBL" id="QXTG01000001">
    <property type="protein sequence ID" value="RIX30214.1"/>
    <property type="molecule type" value="Genomic_DNA"/>
</dbReference>
<dbReference type="InterPro" id="IPR003018">
    <property type="entry name" value="GAF"/>
</dbReference>
<name>A0A3A1TZZ8_9MICO</name>
<dbReference type="SMART" id="SM00065">
    <property type="entry name" value="GAF"/>
    <property type="match status" value="1"/>
</dbReference>
<dbReference type="Proteomes" id="UP000265742">
    <property type="component" value="Unassembled WGS sequence"/>
</dbReference>
<dbReference type="PANTHER" id="PTHR43102">
    <property type="entry name" value="SLR1143 PROTEIN"/>
    <property type="match status" value="1"/>
</dbReference>